<accession>A0AAD6Z6M2</accession>
<dbReference type="AlphaFoldDB" id="A0AAD6Z6M2"/>
<keyword evidence="2" id="KW-1185">Reference proteome</keyword>
<gene>
    <name evidence="1" type="ORF">DFH08DRAFT_823254</name>
</gene>
<proteinExistence type="predicted"/>
<sequence>MCLEYQTRLEPKGRLLRITTLALTTTTFMGRRARHLTADAKVLARRQSDLLYSQSPHGKLVRATSRRLKQLRKVAQTPLSNSLNHVPGLPPLSLDLIALNELPLPESNPLFQAALTAASWIDVSDLGRWKKRPPFEEDDDTTDPCSASYRRYSENIAVVLHGDRMREQNERDVQRCAQFHGAGHKEALERLREEVVGLLESLDQGREYHKYLYHPFHQSREHLMLQHYIQWQARTIYHLYYLKFLGTCSTAADTIAS</sequence>
<organism evidence="1 2">
    <name type="scientific">Mycena albidolilacea</name>
    <dbReference type="NCBI Taxonomy" id="1033008"/>
    <lineage>
        <taxon>Eukaryota</taxon>
        <taxon>Fungi</taxon>
        <taxon>Dikarya</taxon>
        <taxon>Basidiomycota</taxon>
        <taxon>Agaricomycotina</taxon>
        <taxon>Agaricomycetes</taxon>
        <taxon>Agaricomycetidae</taxon>
        <taxon>Agaricales</taxon>
        <taxon>Marasmiineae</taxon>
        <taxon>Mycenaceae</taxon>
        <taxon>Mycena</taxon>
    </lineage>
</organism>
<evidence type="ECO:0000313" key="2">
    <source>
        <dbReference type="Proteomes" id="UP001218218"/>
    </source>
</evidence>
<protein>
    <submittedName>
        <fullName evidence="1">Uncharacterized protein</fullName>
    </submittedName>
</protein>
<dbReference type="EMBL" id="JARIHO010000080">
    <property type="protein sequence ID" value="KAJ7309970.1"/>
    <property type="molecule type" value="Genomic_DNA"/>
</dbReference>
<reference evidence="1" key="1">
    <citation type="submission" date="2023-03" db="EMBL/GenBank/DDBJ databases">
        <title>Massive genome expansion in bonnet fungi (Mycena s.s.) driven by repeated elements and novel gene families across ecological guilds.</title>
        <authorList>
            <consortium name="Lawrence Berkeley National Laboratory"/>
            <person name="Harder C.B."/>
            <person name="Miyauchi S."/>
            <person name="Viragh M."/>
            <person name="Kuo A."/>
            <person name="Thoen E."/>
            <person name="Andreopoulos B."/>
            <person name="Lu D."/>
            <person name="Skrede I."/>
            <person name="Drula E."/>
            <person name="Henrissat B."/>
            <person name="Morin E."/>
            <person name="Kohler A."/>
            <person name="Barry K."/>
            <person name="LaButti K."/>
            <person name="Morin E."/>
            <person name="Salamov A."/>
            <person name="Lipzen A."/>
            <person name="Mereny Z."/>
            <person name="Hegedus B."/>
            <person name="Baldrian P."/>
            <person name="Stursova M."/>
            <person name="Weitz H."/>
            <person name="Taylor A."/>
            <person name="Grigoriev I.V."/>
            <person name="Nagy L.G."/>
            <person name="Martin F."/>
            <person name="Kauserud H."/>
        </authorList>
    </citation>
    <scope>NUCLEOTIDE SEQUENCE</scope>
    <source>
        <strain evidence="1">CBHHK002</strain>
    </source>
</reference>
<name>A0AAD6Z6M2_9AGAR</name>
<comment type="caution">
    <text evidence="1">The sequence shown here is derived from an EMBL/GenBank/DDBJ whole genome shotgun (WGS) entry which is preliminary data.</text>
</comment>
<evidence type="ECO:0000313" key="1">
    <source>
        <dbReference type="EMBL" id="KAJ7309970.1"/>
    </source>
</evidence>
<dbReference type="Proteomes" id="UP001218218">
    <property type="component" value="Unassembled WGS sequence"/>
</dbReference>